<dbReference type="FunFam" id="3.10.20.10:FF:000001">
    <property type="entry name" value="60S ribosomal protein L18a"/>
    <property type="match status" value="1"/>
</dbReference>
<dbReference type="OrthoDB" id="2218237at2759"/>
<comment type="similarity">
    <text evidence="1">Belongs to the eukaryotic ribosomal protein eL20 family.</text>
</comment>
<protein>
    <submittedName>
        <fullName evidence="6">60S ribosomal protein L20</fullName>
    </submittedName>
</protein>
<reference evidence="6" key="1">
    <citation type="submission" date="2014-09" db="EMBL/GenBank/DDBJ databases">
        <title>Draft genome sequence of an oleaginous Mucoromycotina fungus Mucor ambiguus NBRC6742.</title>
        <authorList>
            <person name="Takeda I."/>
            <person name="Yamane N."/>
            <person name="Morita T."/>
            <person name="Tamano K."/>
            <person name="Machida M."/>
            <person name="Baker S."/>
            <person name="Koike H."/>
        </authorList>
    </citation>
    <scope>NUCLEOTIDE SEQUENCE</scope>
    <source>
        <strain evidence="6">NBRC 6742</strain>
    </source>
</reference>
<proteinExistence type="inferred from homology"/>
<dbReference type="InterPro" id="IPR028877">
    <property type="entry name" value="Ribosomal_eL20"/>
</dbReference>
<feature type="chain" id="PRO_5002199378" evidence="4">
    <location>
        <begin position="20"/>
        <end position="396"/>
    </location>
</feature>
<dbReference type="GO" id="GO:0003735">
    <property type="term" value="F:structural constituent of ribosome"/>
    <property type="evidence" value="ECO:0007669"/>
    <property type="project" value="InterPro"/>
</dbReference>
<dbReference type="PROSITE" id="PS00092">
    <property type="entry name" value="N6_MTASE"/>
    <property type="match status" value="1"/>
</dbReference>
<dbReference type="GO" id="GO:0006412">
    <property type="term" value="P:translation"/>
    <property type="evidence" value="ECO:0007669"/>
    <property type="project" value="InterPro"/>
</dbReference>
<dbReference type="FunFam" id="3.10.20.10:FF:000002">
    <property type="entry name" value="60S ribosomal protein L18a"/>
    <property type="match status" value="1"/>
</dbReference>
<evidence type="ECO:0000256" key="1">
    <source>
        <dbReference type="ARBA" id="ARBA00009362"/>
    </source>
</evidence>
<keyword evidence="3" id="KW-0687">Ribonucleoprotein</keyword>
<feature type="domain" description="Large ribosomal subunit protein eL20" evidence="5">
    <location>
        <begin position="226"/>
        <end position="348"/>
    </location>
</feature>
<accession>A0A0C9M8N5</accession>
<dbReference type="InterPro" id="IPR021138">
    <property type="entry name" value="Ribosomal_eL20_eukaryotes"/>
</dbReference>
<evidence type="ECO:0000256" key="4">
    <source>
        <dbReference type="SAM" id="SignalP"/>
    </source>
</evidence>
<dbReference type="Proteomes" id="UP000053815">
    <property type="component" value="Unassembled WGS sequence"/>
</dbReference>
<keyword evidence="2 6" id="KW-0689">Ribosomal protein</keyword>
<dbReference type="EMBL" id="DF836422">
    <property type="protein sequence ID" value="GAN06691.1"/>
    <property type="molecule type" value="Genomic_DNA"/>
</dbReference>
<dbReference type="AlphaFoldDB" id="A0A0C9M8N5"/>
<sequence>MLLSKVALSVLAITGVCSASDRFMIRSPTSSRLLGFTYEKKPFFGGKCTETYDKYLKVQSSGKGVHFKLTNCDHDDYCHLAITDGDYKGYCLSGDKRPESESCSDENAIYKVNLDFTISAKDGTYLGVGNEYKDDCADYQYVELTKEKYHWLIDHDKDFNGQEYEEEEYDDYYDYPYHPRGGQRIFHHCRGCRPQREKRCESHQMEAQGVYCNPPFFPSRHMARFTEYQVVGRKLPSAQEVAPKLFRMRIFAPNVVVAKSRFWYFLKKLRKVKKAAGEIVSVNVIAEKRPEQIKNFGIWIRYDSRSGTHNMYKEYRAMRRTEAVETCYQDMAARHRARFRSVQIIRVAEVKDADVRRQYIKQLLTPKLAFPLPHRLANVEKKHRALFVAKRPTTFY</sequence>
<dbReference type="GO" id="GO:0005840">
    <property type="term" value="C:ribosome"/>
    <property type="evidence" value="ECO:0007669"/>
    <property type="project" value="UniProtKB-KW"/>
</dbReference>
<name>A0A0C9M8N5_9FUNG</name>
<keyword evidence="7" id="KW-1185">Reference proteome</keyword>
<feature type="signal peptide" evidence="4">
    <location>
        <begin position="1"/>
        <end position="19"/>
    </location>
</feature>
<dbReference type="InterPro" id="IPR002052">
    <property type="entry name" value="DNA_methylase_N6_adenine_CS"/>
</dbReference>
<dbReference type="InterPro" id="IPR023573">
    <property type="entry name" value="Ribosomal_eL20_dom"/>
</dbReference>
<dbReference type="SUPFAM" id="SSF160374">
    <property type="entry name" value="RplX-like"/>
    <property type="match status" value="1"/>
</dbReference>
<dbReference type="Pfam" id="PF01775">
    <property type="entry name" value="Ribosomal_L18A"/>
    <property type="match status" value="1"/>
</dbReference>
<dbReference type="STRING" id="91626.A0A0C9M8N5"/>
<dbReference type="PANTHER" id="PTHR10052">
    <property type="entry name" value="60S RIBOSOMAL PROTEIN L18A"/>
    <property type="match status" value="1"/>
</dbReference>
<evidence type="ECO:0000256" key="2">
    <source>
        <dbReference type="ARBA" id="ARBA00022980"/>
    </source>
</evidence>
<evidence type="ECO:0000259" key="5">
    <source>
        <dbReference type="Pfam" id="PF01775"/>
    </source>
</evidence>
<keyword evidence="4" id="KW-0732">Signal</keyword>
<organism evidence="6">
    <name type="scientific">Mucor ambiguus</name>
    <dbReference type="NCBI Taxonomy" id="91626"/>
    <lineage>
        <taxon>Eukaryota</taxon>
        <taxon>Fungi</taxon>
        <taxon>Fungi incertae sedis</taxon>
        <taxon>Mucoromycota</taxon>
        <taxon>Mucoromycotina</taxon>
        <taxon>Mucoromycetes</taxon>
        <taxon>Mucorales</taxon>
        <taxon>Mucorineae</taxon>
        <taxon>Mucoraceae</taxon>
        <taxon>Mucor</taxon>
    </lineage>
</organism>
<dbReference type="Gene3D" id="3.10.20.10">
    <property type="match status" value="2"/>
</dbReference>
<evidence type="ECO:0000256" key="3">
    <source>
        <dbReference type="ARBA" id="ARBA00023274"/>
    </source>
</evidence>
<gene>
    <name evidence="6" type="ORF">MAM1_0133c06179</name>
</gene>
<dbReference type="HAMAP" id="MF_00273">
    <property type="entry name" value="Ribosomal_eL20"/>
    <property type="match status" value="1"/>
</dbReference>
<evidence type="ECO:0000313" key="7">
    <source>
        <dbReference type="Proteomes" id="UP000053815"/>
    </source>
</evidence>
<dbReference type="GO" id="GO:0032259">
    <property type="term" value="P:methylation"/>
    <property type="evidence" value="ECO:0007669"/>
    <property type="project" value="InterPro"/>
</dbReference>
<evidence type="ECO:0000313" key="6">
    <source>
        <dbReference type="EMBL" id="GAN06691.1"/>
    </source>
</evidence>
<dbReference type="GO" id="GO:1990904">
    <property type="term" value="C:ribonucleoprotein complex"/>
    <property type="evidence" value="ECO:0007669"/>
    <property type="project" value="UniProtKB-KW"/>
</dbReference>
<dbReference type="GO" id="GO:0008168">
    <property type="term" value="F:methyltransferase activity"/>
    <property type="evidence" value="ECO:0007669"/>
    <property type="project" value="InterPro"/>
</dbReference>
<dbReference type="GO" id="GO:0003676">
    <property type="term" value="F:nucleic acid binding"/>
    <property type="evidence" value="ECO:0007669"/>
    <property type="project" value="InterPro"/>
</dbReference>